<evidence type="ECO:0000313" key="1">
    <source>
        <dbReference type="EMBL" id="KHN66913.1"/>
    </source>
</evidence>
<proteinExistence type="predicted"/>
<gene>
    <name evidence="1" type="ORF">DH17_15340</name>
</gene>
<sequence length="87" mass="9909">MKFSYQDLAGNNVEVECESYIHIPSGTAMKSTEVGNYHPTENFNFFKKTEADSVPIYRFAIDRNSNVFNSDELPALAQIGKNWKNLD</sequence>
<protein>
    <submittedName>
        <fullName evidence="1">Uncharacterized protein</fullName>
    </submittedName>
</protein>
<name>A0A0B2UBZ4_9GAMM</name>
<comment type="caution">
    <text evidence="1">The sequence shown here is derived from an EMBL/GenBank/DDBJ whole genome shotgun (WGS) entry which is preliminary data.</text>
</comment>
<dbReference type="AlphaFoldDB" id="A0A0B2UBZ4"/>
<accession>A0A0B2UBZ4</accession>
<evidence type="ECO:0000313" key="2">
    <source>
        <dbReference type="Proteomes" id="UP000031012"/>
    </source>
</evidence>
<dbReference type="Proteomes" id="UP000031012">
    <property type="component" value="Unassembled WGS sequence"/>
</dbReference>
<reference evidence="1 2" key="1">
    <citation type="submission" date="2014-03" db="EMBL/GenBank/DDBJ databases">
        <title>Genome sequence of the diesel-degrader and plant-growth promoter Acinetobacter oleivorans PF-1 isolated from the roots of poplar tree.</title>
        <authorList>
            <person name="Gkorezis P."/>
            <person name="van Hamme J."/>
            <person name="Rineau F."/>
            <person name="Vangronsveld J."/>
            <person name="Francetti A."/>
        </authorList>
    </citation>
    <scope>NUCLEOTIDE SEQUENCE [LARGE SCALE GENOMIC DNA]</scope>
    <source>
        <strain evidence="1 2">PF1</strain>
    </source>
</reference>
<dbReference type="EMBL" id="JHQK01000006">
    <property type="protein sequence ID" value="KHN66913.1"/>
    <property type="molecule type" value="Genomic_DNA"/>
</dbReference>
<organism evidence="1 2">
    <name type="scientific">Acinetobacter oleivorans</name>
    <dbReference type="NCBI Taxonomy" id="1148157"/>
    <lineage>
        <taxon>Bacteria</taxon>
        <taxon>Pseudomonadati</taxon>
        <taxon>Pseudomonadota</taxon>
        <taxon>Gammaproteobacteria</taxon>
        <taxon>Moraxellales</taxon>
        <taxon>Moraxellaceae</taxon>
        <taxon>Acinetobacter</taxon>
    </lineage>
</organism>